<organism evidence="1 2">
    <name type="scientific">Methanobrevibacter arboriphilus JCM 13429 = DSM 1125</name>
    <dbReference type="NCBI Taxonomy" id="1300164"/>
    <lineage>
        <taxon>Archaea</taxon>
        <taxon>Methanobacteriati</taxon>
        <taxon>Methanobacteriota</taxon>
        <taxon>Methanomada group</taxon>
        <taxon>Methanobacteria</taxon>
        <taxon>Methanobacteriales</taxon>
        <taxon>Methanobacteriaceae</taxon>
        <taxon>Methanobrevibacter</taxon>
    </lineage>
</organism>
<comment type="caution">
    <text evidence="1">The sequence shown here is derived from an EMBL/GenBank/DDBJ whole genome shotgun (WGS) entry which is preliminary data.</text>
</comment>
<dbReference type="RefSeq" id="WP_080460423.1">
    <property type="nucleotide sequence ID" value="NZ_JXMW01000010.1"/>
</dbReference>
<accession>A0A1V6N256</accession>
<dbReference type="AlphaFoldDB" id="A0A1V6N256"/>
<keyword evidence="2" id="KW-1185">Reference proteome</keyword>
<name>A0A1V6N256_METAZ</name>
<evidence type="ECO:0000313" key="1">
    <source>
        <dbReference type="EMBL" id="OQD58724.1"/>
    </source>
</evidence>
<proteinExistence type="predicted"/>
<evidence type="ECO:0000313" key="2">
    <source>
        <dbReference type="Proteomes" id="UP000191661"/>
    </source>
</evidence>
<protein>
    <submittedName>
        <fullName evidence="1">Uncharacterized protein</fullName>
    </submittedName>
</protein>
<sequence>MMEDVIIDESYKSYFGMFGATKLINHICSNSYFYNNLFNYEDNYVSLKNTLKLLKRIIKYLIKIHYWKYSYKVLNFKCKLFKKIKRIEELEEEE</sequence>
<gene>
    <name evidence="1" type="ORF">MBBAR_10c00650</name>
</gene>
<reference evidence="1 2" key="1">
    <citation type="submission" date="2014-12" db="EMBL/GenBank/DDBJ databases">
        <title>Genome sequence of Methanobrevibacter arboriphilicus DH1, DSM1125.</title>
        <authorList>
            <person name="Poehlein A."/>
            <person name="Thauer R.K."/>
            <person name="Seedorf H."/>
            <person name="Daniel R."/>
        </authorList>
    </citation>
    <scope>NUCLEOTIDE SEQUENCE [LARGE SCALE GENOMIC DNA]</scope>
    <source>
        <strain evidence="1 2">DH1</strain>
    </source>
</reference>
<dbReference type="Proteomes" id="UP000191661">
    <property type="component" value="Unassembled WGS sequence"/>
</dbReference>
<dbReference type="EMBL" id="JXMW01000010">
    <property type="protein sequence ID" value="OQD58724.1"/>
    <property type="molecule type" value="Genomic_DNA"/>
</dbReference>